<feature type="region of interest" description="Disordered" evidence="1">
    <location>
        <begin position="25"/>
        <end position="50"/>
    </location>
</feature>
<evidence type="ECO:0000256" key="1">
    <source>
        <dbReference type="SAM" id="MobiDB-lite"/>
    </source>
</evidence>
<evidence type="ECO:0000313" key="2">
    <source>
        <dbReference type="EMBL" id="NDY92516.1"/>
    </source>
</evidence>
<gene>
    <name evidence="2" type="ORF">G3A44_15110</name>
</gene>
<dbReference type="Proteomes" id="UP000484255">
    <property type="component" value="Unassembled WGS sequence"/>
</dbReference>
<evidence type="ECO:0000313" key="3">
    <source>
        <dbReference type="Proteomes" id="UP000484255"/>
    </source>
</evidence>
<dbReference type="RefSeq" id="WP_163458453.1">
    <property type="nucleotide sequence ID" value="NZ_JAAGOH010000018.1"/>
</dbReference>
<sequence>MSPTPPAPHPFSWTDVPGLPDWVPGARRPARAGAVRGAAPRPVTPGALDPGEIERRRALLGLLAADLARGNQQLALRHYLMLVALGSPVPAAFSQRCEALLAACPASRLQRIRADVARWRAHSRPGATGGATPPGFDLSLLER</sequence>
<dbReference type="EMBL" id="JAAGOH010000018">
    <property type="protein sequence ID" value="NDY92516.1"/>
    <property type="molecule type" value="Genomic_DNA"/>
</dbReference>
<feature type="region of interest" description="Disordered" evidence="1">
    <location>
        <begin position="122"/>
        <end position="143"/>
    </location>
</feature>
<proteinExistence type="predicted"/>
<protein>
    <submittedName>
        <fullName evidence="2">Uncharacterized protein</fullName>
    </submittedName>
</protein>
<reference evidence="2 3" key="1">
    <citation type="submission" date="2020-02" db="EMBL/GenBank/DDBJ databases">
        <title>Ideonella bacterium strain TBM-1.</title>
        <authorList>
            <person name="Chen W.-M."/>
        </authorList>
    </citation>
    <scope>NUCLEOTIDE SEQUENCE [LARGE SCALE GENOMIC DNA]</scope>
    <source>
        <strain evidence="2 3">TBM-1</strain>
    </source>
</reference>
<comment type="caution">
    <text evidence="2">The sequence shown here is derived from an EMBL/GenBank/DDBJ whole genome shotgun (WGS) entry which is preliminary data.</text>
</comment>
<feature type="compositionally biased region" description="Low complexity" evidence="1">
    <location>
        <begin position="25"/>
        <end position="41"/>
    </location>
</feature>
<accession>A0A7C9PI56</accession>
<keyword evidence="3" id="KW-1185">Reference proteome</keyword>
<dbReference type="AlphaFoldDB" id="A0A7C9PI56"/>
<organism evidence="2 3">
    <name type="scientific">Ideonella livida</name>
    <dbReference type="NCBI Taxonomy" id="2707176"/>
    <lineage>
        <taxon>Bacteria</taxon>
        <taxon>Pseudomonadati</taxon>
        <taxon>Pseudomonadota</taxon>
        <taxon>Betaproteobacteria</taxon>
        <taxon>Burkholderiales</taxon>
        <taxon>Sphaerotilaceae</taxon>
        <taxon>Ideonella</taxon>
    </lineage>
</organism>
<name>A0A7C9PI56_9BURK</name>